<keyword evidence="4" id="KW-0804">Transcription</keyword>
<accession>A0A8H7GN98</accession>
<evidence type="ECO:0000256" key="5">
    <source>
        <dbReference type="ARBA" id="ARBA00023242"/>
    </source>
</evidence>
<evidence type="ECO:0000313" key="8">
    <source>
        <dbReference type="Proteomes" id="UP000649328"/>
    </source>
</evidence>
<dbReference type="OrthoDB" id="28335at2759"/>
<dbReference type="PANTHER" id="PTHR13218">
    <property type="entry name" value="TRANSCRIPTION INITIATION FACTOR TFIID SUBUNIT 11-RELATED"/>
    <property type="match status" value="1"/>
</dbReference>
<evidence type="ECO:0000256" key="4">
    <source>
        <dbReference type="ARBA" id="ARBA00023163"/>
    </source>
</evidence>
<dbReference type="GO" id="GO:0016251">
    <property type="term" value="F:RNA polymerase II general transcription initiation factor activity"/>
    <property type="evidence" value="ECO:0007669"/>
    <property type="project" value="TreeGrafter"/>
</dbReference>
<sequence>MSDSESVHSDVSLDEEDEELIWRVFYSPLEEQNGADENLAEFQAEDISDLSDIEDEELVNKYKRLKRQEQGEEDLDDDEKKRLLITSFSNDQMERFEAYRRMAVNKPGVKKICNGVLGHLIPQNIAVVMAGLSKLLLGDIITKAFEVQENEFKTKLIMDIDAKKKRKRDTLQRLSRGEDVLLIPEKNLLYMGDSKMPLTPEHIREAWRLYRLENSGTFPAKWRTQGEGDEPQHFGIIRYYGMSLLMASMACRMPAQTSPVSEGLNKSDFFH</sequence>
<dbReference type="GO" id="GO:0046982">
    <property type="term" value="F:protein heterodimerization activity"/>
    <property type="evidence" value="ECO:0007669"/>
    <property type="project" value="InterPro"/>
</dbReference>
<dbReference type="InterPro" id="IPR006809">
    <property type="entry name" value="TAFII28_dom"/>
</dbReference>
<dbReference type="EMBL" id="JACBPP010000007">
    <property type="protein sequence ID" value="KAF8000288.1"/>
    <property type="molecule type" value="Genomic_DNA"/>
</dbReference>
<dbReference type="AlphaFoldDB" id="A0A8H7GN98"/>
<proteinExistence type="inferred from homology"/>
<dbReference type="GO" id="GO:0005669">
    <property type="term" value="C:transcription factor TFIID complex"/>
    <property type="evidence" value="ECO:0007669"/>
    <property type="project" value="InterPro"/>
</dbReference>
<feature type="domain" description="TAFII28-like protein" evidence="6">
    <location>
        <begin position="83"/>
        <end position="208"/>
    </location>
</feature>
<comment type="subcellular location">
    <subcellularLocation>
        <location evidence="1">Nucleus</location>
    </subcellularLocation>
</comment>
<dbReference type="Proteomes" id="UP000649328">
    <property type="component" value="Unassembled WGS sequence"/>
</dbReference>
<dbReference type="InterPro" id="IPR045127">
    <property type="entry name" value="TAF11-like"/>
</dbReference>
<organism evidence="7 8">
    <name type="scientific">Metschnikowia pulcherrima</name>
    <dbReference type="NCBI Taxonomy" id="27326"/>
    <lineage>
        <taxon>Eukaryota</taxon>
        <taxon>Fungi</taxon>
        <taxon>Dikarya</taxon>
        <taxon>Ascomycota</taxon>
        <taxon>Saccharomycotina</taxon>
        <taxon>Pichiomycetes</taxon>
        <taxon>Metschnikowiaceae</taxon>
        <taxon>Metschnikowia</taxon>
    </lineage>
</organism>
<gene>
    <name evidence="7" type="ORF">HF325_005217</name>
</gene>
<dbReference type="InterPro" id="IPR009072">
    <property type="entry name" value="Histone-fold"/>
</dbReference>
<keyword evidence="5" id="KW-0539">Nucleus</keyword>
<comment type="caution">
    <text evidence="7">The sequence shown here is derived from an EMBL/GenBank/DDBJ whole genome shotgun (WGS) entry which is preliminary data.</text>
</comment>
<reference evidence="7" key="1">
    <citation type="submission" date="2020-10" db="EMBL/GenBank/DDBJ databases">
        <title>The Whole-Genome Sequence of Metschnikowia persimmonesis, a Novel Endophytic Yeast Species Isolated from Medicinal Plant Diospyros kaki Thumb.</title>
        <authorList>
            <person name="Rahmat E."/>
            <person name="Kang Y."/>
        </authorList>
    </citation>
    <scope>NUCLEOTIDE SEQUENCE</scope>
    <source>
        <strain evidence="7">KIOM G15050</strain>
    </source>
</reference>
<keyword evidence="3" id="KW-0805">Transcription regulation</keyword>
<comment type="similarity">
    <text evidence="2">Belongs to the TAF11 family.</text>
</comment>
<dbReference type="Pfam" id="PF04719">
    <property type="entry name" value="TAFII28"/>
    <property type="match status" value="1"/>
</dbReference>
<evidence type="ECO:0000256" key="2">
    <source>
        <dbReference type="ARBA" id="ARBA00009788"/>
    </source>
</evidence>
<dbReference type="GO" id="GO:0051123">
    <property type="term" value="P:RNA polymerase II preinitiation complex assembly"/>
    <property type="evidence" value="ECO:0007669"/>
    <property type="project" value="InterPro"/>
</dbReference>
<dbReference type="SUPFAM" id="SSF47113">
    <property type="entry name" value="Histone-fold"/>
    <property type="match status" value="1"/>
</dbReference>
<evidence type="ECO:0000313" key="7">
    <source>
        <dbReference type="EMBL" id="KAF8000288.1"/>
    </source>
</evidence>
<dbReference type="CDD" id="cd08048">
    <property type="entry name" value="HFD_TAF11"/>
    <property type="match status" value="1"/>
</dbReference>
<evidence type="ECO:0000256" key="1">
    <source>
        <dbReference type="ARBA" id="ARBA00004123"/>
    </source>
</evidence>
<name>A0A8H7GN98_9ASCO</name>
<protein>
    <recommendedName>
        <fullName evidence="6">TAFII28-like protein domain-containing protein</fullName>
    </recommendedName>
</protein>
<evidence type="ECO:0000256" key="3">
    <source>
        <dbReference type="ARBA" id="ARBA00023015"/>
    </source>
</evidence>
<dbReference type="Gene3D" id="1.10.20.10">
    <property type="entry name" value="Histone, subunit A"/>
    <property type="match status" value="1"/>
</dbReference>
<evidence type="ECO:0000259" key="6">
    <source>
        <dbReference type="Pfam" id="PF04719"/>
    </source>
</evidence>
<dbReference type="PANTHER" id="PTHR13218:SF8">
    <property type="entry name" value="TRANSCRIPTION INITIATION FACTOR TFIID SUBUNIT 11"/>
    <property type="match status" value="1"/>
</dbReference>
<keyword evidence="8" id="KW-1185">Reference proteome</keyword>